<accession>A0A0B7A1H1</accession>
<sequence>MSLAIFYENVHLASTSPLEKLGCIYYLCLRLSKECLVGIFIIIIKYHVPS</sequence>
<protein>
    <submittedName>
        <fullName evidence="3">Uncharacterized protein</fullName>
    </submittedName>
</protein>
<proteinExistence type="predicted"/>
<name>A0A0B7A1H1_9EUPU</name>
<evidence type="ECO:0000313" key="1">
    <source>
        <dbReference type="EMBL" id="CEK74419.1"/>
    </source>
</evidence>
<dbReference type="AlphaFoldDB" id="A0A0B7A1H1"/>
<evidence type="ECO:0000313" key="3">
    <source>
        <dbReference type="EMBL" id="CEK74422.1"/>
    </source>
</evidence>
<dbReference type="EMBL" id="HACG01027555">
    <property type="protein sequence ID" value="CEK74420.1"/>
    <property type="molecule type" value="Transcribed_RNA"/>
</dbReference>
<dbReference type="EMBL" id="HACG01027554">
    <property type="protein sequence ID" value="CEK74419.1"/>
    <property type="molecule type" value="Transcribed_RNA"/>
</dbReference>
<organism evidence="3">
    <name type="scientific">Arion vulgaris</name>
    <dbReference type="NCBI Taxonomy" id="1028688"/>
    <lineage>
        <taxon>Eukaryota</taxon>
        <taxon>Metazoa</taxon>
        <taxon>Spiralia</taxon>
        <taxon>Lophotrochozoa</taxon>
        <taxon>Mollusca</taxon>
        <taxon>Gastropoda</taxon>
        <taxon>Heterobranchia</taxon>
        <taxon>Euthyneura</taxon>
        <taxon>Panpulmonata</taxon>
        <taxon>Eupulmonata</taxon>
        <taxon>Stylommatophora</taxon>
        <taxon>Helicina</taxon>
        <taxon>Arionoidea</taxon>
        <taxon>Arionidae</taxon>
        <taxon>Arion</taxon>
    </lineage>
</organism>
<feature type="non-terminal residue" evidence="3">
    <location>
        <position position="50"/>
    </location>
</feature>
<reference evidence="3" key="1">
    <citation type="submission" date="2014-12" db="EMBL/GenBank/DDBJ databases">
        <title>Insight into the proteome of Arion vulgaris.</title>
        <authorList>
            <person name="Aradska J."/>
            <person name="Bulat T."/>
            <person name="Smidak R."/>
            <person name="Sarate P."/>
            <person name="Gangsoo J."/>
            <person name="Sialana F."/>
            <person name="Bilban M."/>
            <person name="Lubec G."/>
        </authorList>
    </citation>
    <scope>NUCLEOTIDE SEQUENCE</scope>
    <source>
        <tissue evidence="3">Skin</tissue>
    </source>
</reference>
<evidence type="ECO:0000313" key="2">
    <source>
        <dbReference type="EMBL" id="CEK74420.1"/>
    </source>
</evidence>
<gene>
    <name evidence="3" type="primary">ORF91024</name>
    <name evidence="1" type="synonym">ORF91015</name>
    <name evidence="2" type="synonym">ORF91018</name>
</gene>
<dbReference type="EMBL" id="HACG01027557">
    <property type="protein sequence ID" value="CEK74422.1"/>
    <property type="molecule type" value="Transcribed_RNA"/>
</dbReference>